<feature type="region of interest" description="Disordered" evidence="19">
    <location>
        <begin position="461"/>
        <end position="484"/>
    </location>
</feature>
<dbReference type="FunFam" id="3.40.50.620:FF:000027">
    <property type="entry name" value="Cysteine--tRNA ligase, cytoplasmic"/>
    <property type="match status" value="1"/>
</dbReference>
<evidence type="ECO:0000256" key="3">
    <source>
        <dbReference type="ARBA" id="ARBA00012832"/>
    </source>
</evidence>
<evidence type="ECO:0000313" key="21">
    <source>
        <dbReference type="Ensembl" id="ENSSHBP00005009107.1"/>
    </source>
</evidence>
<dbReference type="GO" id="GO:0005737">
    <property type="term" value="C:cytoplasm"/>
    <property type="evidence" value="ECO:0007669"/>
    <property type="project" value="TreeGrafter"/>
</dbReference>
<keyword evidence="9" id="KW-0648">Protein biosynthesis</keyword>
<dbReference type="InterPro" id="IPR009080">
    <property type="entry name" value="tRNAsynth_Ia_anticodon-bd"/>
</dbReference>
<comment type="similarity">
    <text evidence="2">Belongs to the class-I aminoacyl-tRNA synthetase family.</text>
</comment>
<comment type="catalytic activity">
    <reaction evidence="14">
        <text>S-disulfanyl-L-cysteine + tRNA(Cys) + ATP = (S)-disulfanyl-L-cysteinyl-tRNA(Cys) + AMP + diphosphate</text>
        <dbReference type="Rhea" id="RHEA:78651"/>
        <dbReference type="Rhea" id="RHEA-COMP:9661"/>
        <dbReference type="Rhea" id="RHEA-COMP:19120"/>
        <dbReference type="ChEBI" id="CHEBI:30616"/>
        <dbReference type="ChEBI" id="CHEBI:33019"/>
        <dbReference type="ChEBI" id="CHEBI:78442"/>
        <dbReference type="ChEBI" id="CHEBI:229465"/>
        <dbReference type="ChEBI" id="CHEBI:229521"/>
        <dbReference type="ChEBI" id="CHEBI:456215"/>
    </reaction>
    <physiologicalReaction direction="left-to-right" evidence="14">
        <dbReference type="Rhea" id="RHEA:78652"/>
    </physiologicalReaction>
</comment>
<dbReference type="GeneTree" id="ENSGT00390000006347"/>
<reference evidence="21 22" key="1">
    <citation type="submission" date="2019-11" db="EMBL/GenBank/DDBJ databases">
        <title>Strigops habroptila (kakapo) genome, bStrHab1, primary haplotype, v2.</title>
        <authorList>
            <person name="Jarvis E.D."/>
            <person name="Howard J."/>
            <person name="Rhie A."/>
            <person name="Phillippy A."/>
            <person name="Korlach J."/>
            <person name="Digby A."/>
            <person name="Iorns D."/>
            <person name="Eason D."/>
            <person name="Robertson B."/>
            <person name="Raemaekers T."/>
            <person name="Howe K."/>
            <person name="Lewin H."/>
            <person name="Damas J."/>
            <person name="Hastie A."/>
            <person name="Tracey A."/>
            <person name="Chow W."/>
            <person name="Fedrigo O."/>
        </authorList>
    </citation>
    <scope>NUCLEOTIDE SEQUENCE [LARGE SCALE GENOMIC DNA]</scope>
</reference>
<evidence type="ECO:0000259" key="20">
    <source>
        <dbReference type="Pfam" id="PF01406"/>
    </source>
</evidence>
<dbReference type="Pfam" id="PF01406">
    <property type="entry name" value="tRNA-synt_1e"/>
    <property type="match status" value="1"/>
</dbReference>
<comment type="catalytic activity">
    <reaction evidence="18">
        <text>tRNA(Cys) + L-cysteine + ATP = L-cysteinyl-tRNA(Cys) + AMP + diphosphate</text>
        <dbReference type="Rhea" id="RHEA:17773"/>
        <dbReference type="Rhea" id="RHEA-COMP:9661"/>
        <dbReference type="Rhea" id="RHEA-COMP:9679"/>
        <dbReference type="ChEBI" id="CHEBI:30616"/>
        <dbReference type="ChEBI" id="CHEBI:33019"/>
        <dbReference type="ChEBI" id="CHEBI:35235"/>
        <dbReference type="ChEBI" id="CHEBI:78442"/>
        <dbReference type="ChEBI" id="CHEBI:78517"/>
        <dbReference type="ChEBI" id="CHEBI:456215"/>
        <dbReference type="EC" id="6.1.1.16"/>
    </reaction>
    <physiologicalReaction direction="right-to-left" evidence="18">
        <dbReference type="Rhea" id="RHEA:17775"/>
    </physiologicalReaction>
</comment>
<evidence type="ECO:0000256" key="1">
    <source>
        <dbReference type="ARBA" id="ARBA00001947"/>
    </source>
</evidence>
<feature type="domain" description="tRNA synthetases class I catalytic" evidence="20">
    <location>
        <begin position="76"/>
        <end position="347"/>
    </location>
</feature>
<evidence type="ECO:0000313" key="22">
    <source>
        <dbReference type="Proteomes" id="UP000472266"/>
    </source>
</evidence>
<keyword evidence="6" id="KW-0547">Nucleotide-binding</keyword>
<organism evidence="21 22">
    <name type="scientific">Strigops habroptila</name>
    <name type="common">Kakapo</name>
    <dbReference type="NCBI Taxonomy" id="2489341"/>
    <lineage>
        <taxon>Eukaryota</taxon>
        <taxon>Metazoa</taxon>
        <taxon>Chordata</taxon>
        <taxon>Craniata</taxon>
        <taxon>Vertebrata</taxon>
        <taxon>Euteleostomi</taxon>
        <taxon>Archelosauria</taxon>
        <taxon>Archosauria</taxon>
        <taxon>Dinosauria</taxon>
        <taxon>Saurischia</taxon>
        <taxon>Theropoda</taxon>
        <taxon>Coelurosauria</taxon>
        <taxon>Aves</taxon>
        <taxon>Neognathae</taxon>
        <taxon>Neoaves</taxon>
        <taxon>Telluraves</taxon>
        <taxon>Australaves</taxon>
        <taxon>Psittaciformes</taxon>
        <taxon>Psittacidae</taxon>
        <taxon>Strigops</taxon>
    </lineage>
</organism>
<evidence type="ECO:0000256" key="18">
    <source>
        <dbReference type="ARBA" id="ARBA00049046"/>
    </source>
</evidence>
<comment type="catalytic activity">
    <reaction evidence="15">
        <text>2 L-cysteine = S-sulfanyl-L-cysteine + L-alanine</text>
        <dbReference type="Rhea" id="RHEA:78543"/>
        <dbReference type="ChEBI" id="CHEBI:35235"/>
        <dbReference type="ChEBI" id="CHEBI:57972"/>
        <dbReference type="ChEBI" id="CHEBI:58591"/>
    </reaction>
    <physiologicalReaction direction="left-to-right" evidence="15">
        <dbReference type="Rhea" id="RHEA:78544"/>
    </physiologicalReaction>
</comment>
<dbReference type="SUPFAM" id="SSF52374">
    <property type="entry name" value="Nucleotidylyl transferase"/>
    <property type="match status" value="1"/>
</dbReference>
<evidence type="ECO:0000256" key="14">
    <source>
        <dbReference type="ARBA" id="ARBA00047499"/>
    </source>
</evidence>
<keyword evidence="22" id="KW-1185">Reference proteome</keyword>
<evidence type="ECO:0000256" key="12">
    <source>
        <dbReference type="ARBA" id="ARBA00043868"/>
    </source>
</evidence>
<dbReference type="SUPFAM" id="SSF47323">
    <property type="entry name" value="Anticodon-binding domain of a subclass of class I aminoacyl-tRNA synthetases"/>
    <property type="match status" value="1"/>
</dbReference>
<evidence type="ECO:0000256" key="13">
    <source>
        <dbReference type="ARBA" id="ARBA00045476"/>
    </source>
</evidence>
<dbReference type="InterPro" id="IPR024909">
    <property type="entry name" value="Cys-tRNA/MSH_ligase"/>
</dbReference>
<dbReference type="PRINTS" id="PR00983">
    <property type="entry name" value="TRNASYNTHCYS"/>
</dbReference>
<dbReference type="NCBIfam" id="TIGR00435">
    <property type="entry name" value="cysS"/>
    <property type="match status" value="1"/>
</dbReference>
<evidence type="ECO:0000256" key="11">
    <source>
        <dbReference type="ARBA" id="ARBA00031499"/>
    </source>
</evidence>
<dbReference type="CDD" id="cd00672">
    <property type="entry name" value="CysRS_core"/>
    <property type="match status" value="1"/>
</dbReference>
<dbReference type="Gene3D" id="1.20.120.1910">
    <property type="entry name" value="Cysteine-tRNA ligase, C-terminal anti-codon recognition domain"/>
    <property type="match status" value="1"/>
</dbReference>
<evidence type="ECO:0000256" key="6">
    <source>
        <dbReference type="ARBA" id="ARBA00022741"/>
    </source>
</evidence>
<dbReference type="GO" id="GO:0006423">
    <property type="term" value="P:cysteinyl-tRNA aminoacylation"/>
    <property type="evidence" value="ECO:0007669"/>
    <property type="project" value="InterPro"/>
</dbReference>
<dbReference type="InterPro" id="IPR015803">
    <property type="entry name" value="Cys-tRNA-ligase"/>
</dbReference>
<comment type="cofactor">
    <cofactor evidence="1">
        <name>Zn(2+)</name>
        <dbReference type="ChEBI" id="CHEBI:29105"/>
    </cofactor>
</comment>
<dbReference type="PANTHER" id="PTHR10890:SF27">
    <property type="entry name" value="CYSTEINE--TRNA LIGASE, MITOCHONDRIAL-RELATED"/>
    <property type="match status" value="1"/>
</dbReference>
<evidence type="ECO:0000256" key="8">
    <source>
        <dbReference type="ARBA" id="ARBA00022840"/>
    </source>
</evidence>
<sequence>MAMAMLRGAAAVVARRCGLGPGSSGGKVAARRRCSAARRREWVPPVGRDSGIVAYNSRSRTKEPLVLTKDRVATCSYVRFDIIRRIMTKFFGIEVIMVMGITDIDDKIIKRANEMNMSPVALARIYEEDFKQDMAALKVLPPTVYMRVTENIPQIISFIKTIIANGQAYATSQGNVYFDVESWGKRYGVLTTISPDTQDEAVNTDKRHGKDFALWKAAKPQELSWTSPWGKGRPGWHIECSTISSAVFGKQLDIHTGGIDLAFPHHENEIAQCEVYHQCEQWGNYFLHSGHLHVKGSQEKMSKSLKNYITVKDFLKKFSSDQFRMYCLRSRYSSAVEFSDKSMDDAKNLLQAISSFIKDANAYIKGQLICDPVREDILWERLANTKVAVKAAFADDFDTSRAVAAIMDLIHHGNRQLKAVTKVALGGDNSAVLSSVIDELVQFRTKVRHYALALPEAAETAPVEGDAGAKGSKREEKEKRQQLMRERKPLLEACDSLREDLAAFGIHIKKVCCGAGPDLAFANPRGVPQTERCDMTRCRPRQGSHHPQHGSAWLGGLAVAEGVVLAQGRAAGPACLDRAAVSTWEMAEGGGQAEEQAQKKC</sequence>
<dbReference type="Proteomes" id="UP000472266">
    <property type="component" value="Chromosome 2"/>
</dbReference>
<reference evidence="21" key="2">
    <citation type="submission" date="2025-08" db="UniProtKB">
        <authorList>
            <consortium name="Ensembl"/>
        </authorList>
    </citation>
    <scope>IDENTIFICATION</scope>
</reference>
<evidence type="ECO:0000256" key="10">
    <source>
        <dbReference type="ARBA" id="ARBA00023146"/>
    </source>
</evidence>
<keyword evidence="10" id="KW-0030">Aminoacyl-tRNA synthetase</keyword>
<dbReference type="EC" id="6.1.1.16" evidence="3"/>
<comment type="catalytic activity">
    <reaction evidence="17">
        <text>S-sulfanyl-L-cysteine + tRNA(Cys) + ATP = (S)-sulfanyl-L-cysteinyl-tRNA(Cys) + AMP + diphosphate</text>
        <dbReference type="Rhea" id="RHEA:78647"/>
        <dbReference type="Rhea" id="RHEA-COMP:9661"/>
        <dbReference type="Rhea" id="RHEA-COMP:19119"/>
        <dbReference type="ChEBI" id="CHEBI:30616"/>
        <dbReference type="ChEBI" id="CHEBI:33019"/>
        <dbReference type="ChEBI" id="CHEBI:58591"/>
        <dbReference type="ChEBI" id="CHEBI:78442"/>
        <dbReference type="ChEBI" id="CHEBI:229520"/>
        <dbReference type="ChEBI" id="CHEBI:456215"/>
    </reaction>
    <physiologicalReaction direction="left-to-right" evidence="17">
        <dbReference type="Rhea" id="RHEA:78648"/>
    </physiologicalReaction>
</comment>
<protein>
    <recommendedName>
        <fullName evidence="3">cysteine--tRNA ligase</fullName>
        <ecNumber evidence="3">6.1.1.16</ecNumber>
    </recommendedName>
    <alternativeName>
        <fullName evidence="11">Cysteinyl-tRNA synthetase</fullName>
    </alternativeName>
</protein>
<evidence type="ECO:0000256" key="4">
    <source>
        <dbReference type="ARBA" id="ARBA00022598"/>
    </source>
</evidence>
<evidence type="ECO:0000256" key="5">
    <source>
        <dbReference type="ARBA" id="ARBA00022723"/>
    </source>
</evidence>
<evidence type="ECO:0000256" key="2">
    <source>
        <dbReference type="ARBA" id="ARBA00005594"/>
    </source>
</evidence>
<dbReference type="InterPro" id="IPR032678">
    <property type="entry name" value="tRNA-synt_1_cat_dom"/>
</dbReference>
<evidence type="ECO:0000256" key="16">
    <source>
        <dbReference type="ARBA" id="ARBA00047731"/>
    </source>
</evidence>
<comment type="catalytic activity">
    <reaction evidence="16">
        <text>S-sulfanyl-L-cysteine + L-cysteine = S-disulfanyl-L-cysteine + L-alanine</text>
        <dbReference type="Rhea" id="RHEA:78627"/>
        <dbReference type="ChEBI" id="CHEBI:35235"/>
        <dbReference type="ChEBI" id="CHEBI:57972"/>
        <dbReference type="ChEBI" id="CHEBI:58591"/>
        <dbReference type="ChEBI" id="CHEBI:229465"/>
    </reaction>
    <physiologicalReaction direction="left-to-right" evidence="16">
        <dbReference type="Rhea" id="RHEA:78628"/>
    </physiologicalReaction>
</comment>
<dbReference type="GO" id="GO:0046872">
    <property type="term" value="F:metal ion binding"/>
    <property type="evidence" value="ECO:0007669"/>
    <property type="project" value="UniProtKB-KW"/>
</dbReference>
<evidence type="ECO:0000256" key="9">
    <source>
        <dbReference type="ARBA" id="ARBA00022917"/>
    </source>
</evidence>
<keyword evidence="7" id="KW-0862">Zinc</keyword>
<accession>A0A672U357</accession>
<dbReference type="PANTHER" id="PTHR10890">
    <property type="entry name" value="CYSTEINYL-TRNA SYNTHETASE"/>
    <property type="match status" value="1"/>
</dbReference>
<evidence type="ECO:0000256" key="15">
    <source>
        <dbReference type="ARBA" id="ARBA00047548"/>
    </source>
</evidence>
<name>A0A672U357_STRHB</name>
<evidence type="ECO:0000256" key="19">
    <source>
        <dbReference type="SAM" id="MobiDB-lite"/>
    </source>
</evidence>
<feature type="compositionally biased region" description="Basic and acidic residues" evidence="19">
    <location>
        <begin position="472"/>
        <end position="484"/>
    </location>
</feature>
<comment type="function">
    <text evidence="12">Mitochondrial cysteine-specific aminoacyl-tRNA synthetase that catalyzes the ATP-dependent ligation of cysteine to tRNA(Cys).</text>
</comment>
<dbReference type="AlphaFoldDB" id="A0A672U357"/>
<dbReference type="GO" id="GO:0004817">
    <property type="term" value="F:cysteine-tRNA ligase activity"/>
    <property type="evidence" value="ECO:0007669"/>
    <property type="project" value="UniProtKB-EC"/>
</dbReference>
<proteinExistence type="inferred from homology"/>
<gene>
    <name evidence="21" type="primary">CARS2</name>
</gene>
<evidence type="ECO:0000256" key="17">
    <source>
        <dbReference type="ARBA" id="ARBA00048609"/>
    </source>
</evidence>
<reference evidence="21" key="3">
    <citation type="submission" date="2025-09" db="UniProtKB">
        <authorList>
            <consortium name="Ensembl"/>
        </authorList>
    </citation>
    <scope>IDENTIFICATION</scope>
</reference>
<keyword evidence="8" id="KW-0067">ATP-binding</keyword>
<keyword evidence="4" id="KW-0436">Ligase</keyword>
<dbReference type="GO" id="GO:0005524">
    <property type="term" value="F:ATP binding"/>
    <property type="evidence" value="ECO:0007669"/>
    <property type="project" value="UniProtKB-KW"/>
</dbReference>
<comment type="function">
    <text evidence="13">In addition to its role as an aminoacyl-tRNA synthetase, has also cysteine persulfide synthase activity. Produces reactive persulfide species such as cysteine persulfide (CysSSH) from substrate cysteine and mediate direct incorporation of CysSSH into proteins during translations, resulting in protein persulfides and polysulfides. CysSSHs behave as potent antioxidants and cellular protectants.</text>
</comment>
<evidence type="ECO:0000256" key="7">
    <source>
        <dbReference type="ARBA" id="ARBA00022833"/>
    </source>
</evidence>
<dbReference type="Ensembl" id="ENSSHBT00005010969.1">
    <property type="protein sequence ID" value="ENSSHBP00005009107.1"/>
    <property type="gene ID" value="ENSSHBG00005007924.1"/>
</dbReference>
<dbReference type="InterPro" id="IPR014729">
    <property type="entry name" value="Rossmann-like_a/b/a_fold"/>
</dbReference>
<keyword evidence="5" id="KW-0479">Metal-binding</keyword>
<dbReference type="Gene3D" id="3.40.50.620">
    <property type="entry name" value="HUPs"/>
    <property type="match status" value="1"/>
</dbReference>